<dbReference type="Proteomes" id="UP001313282">
    <property type="component" value="Unassembled WGS sequence"/>
</dbReference>
<evidence type="ECO:0000313" key="4">
    <source>
        <dbReference type="Proteomes" id="UP001313282"/>
    </source>
</evidence>
<keyword evidence="1" id="KW-0175">Coiled coil</keyword>
<evidence type="ECO:0000256" key="1">
    <source>
        <dbReference type="SAM" id="Coils"/>
    </source>
</evidence>
<gene>
    <name evidence="3" type="ORF">TWF718_007144</name>
</gene>
<evidence type="ECO:0000256" key="2">
    <source>
        <dbReference type="SAM" id="MobiDB-lite"/>
    </source>
</evidence>
<organism evidence="3 4">
    <name type="scientific">Orbilia javanica</name>
    <dbReference type="NCBI Taxonomy" id="47235"/>
    <lineage>
        <taxon>Eukaryota</taxon>
        <taxon>Fungi</taxon>
        <taxon>Dikarya</taxon>
        <taxon>Ascomycota</taxon>
        <taxon>Pezizomycotina</taxon>
        <taxon>Orbiliomycetes</taxon>
        <taxon>Orbiliales</taxon>
        <taxon>Orbiliaceae</taxon>
        <taxon>Orbilia</taxon>
    </lineage>
</organism>
<feature type="compositionally biased region" description="Basic and acidic residues" evidence="2">
    <location>
        <begin position="1"/>
        <end position="10"/>
    </location>
</feature>
<protein>
    <submittedName>
        <fullName evidence="3">Uncharacterized protein</fullName>
    </submittedName>
</protein>
<dbReference type="AlphaFoldDB" id="A0AAN8NVK6"/>
<feature type="compositionally biased region" description="Polar residues" evidence="2">
    <location>
        <begin position="293"/>
        <end position="309"/>
    </location>
</feature>
<keyword evidence="4" id="KW-1185">Reference proteome</keyword>
<feature type="region of interest" description="Disordered" evidence="2">
    <location>
        <begin position="268"/>
        <end position="322"/>
    </location>
</feature>
<evidence type="ECO:0000313" key="3">
    <source>
        <dbReference type="EMBL" id="KAK6345217.1"/>
    </source>
</evidence>
<accession>A0AAN8NVK6</accession>
<dbReference type="EMBL" id="JAVHNR010000004">
    <property type="protein sequence ID" value="KAK6345217.1"/>
    <property type="molecule type" value="Genomic_DNA"/>
</dbReference>
<name>A0AAN8NVK6_9PEZI</name>
<feature type="region of interest" description="Disordered" evidence="2">
    <location>
        <begin position="1"/>
        <end position="58"/>
    </location>
</feature>
<comment type="caution">
    <text evidence="3">The sequence shown here is derived from an EMBL/GenBank/DDBJ whole genome shotgun (WGS) entry which is preliminary data.</text>
</comment>
<feature type="coiled-coil region" evidence="1">
    <location>
        <begin position="87"/>
        <end position="142"/>
    </location>
</feature>
<proteinExistence type="predicted"/>
<feature type="compositionally biased region" description="Polar residues" evidence="2">
    <location>
        <begin position="27"/>
        <end position="54"/>
    </location>
</feature>
<sequence length="666" mass="73344">MDKPSFKKSEAPVPGIVTKPFSPIGSMANTAVPSPNQHVSRSQTLTSIQPQSSQMHKDANIKVSKPFTHTQIKNMQEGIIQNFCDRVNALEAAVGAKTAEAEKLRMQIGEITDLAKRAQTSLENAVGQNKIVQESLSQLEEILQKIGKLEVTPSAKVVASAQPPVESVPISQTEAKIDLERPPAPVVIRTERSYITQTPAEEVPTHQSTLSEDVVDLFDFHANDRDIVKDSPKTKTPAAQPSGLKLGKSIIYYALAVHTKTVQAAYADQSREKTQLPHKPGSNQTAIPIKPVTSANQTVVPTSPVNTSRRLAPPPPRQPPENAAIAPFQKLASVMKQSLQGPITFPCENNAIPQQAGLRASPTSAKGLDLAAASGVSSTGPATHTVRFTTLPPNFHHSGNFPGLQNLFYEEGQLCDRKSYTSESVPVLRLQNIPKTMSIGDVLENLSGGPLYRISTTKGDPNDTFKHIRITFIHLHHANAFLEFAQKNHGIYIKGCPNRIQVIQDHRERPNVISYTTFRKMMTENVTRMVYIDGFREGFWTTRKLRDLIVVAVDKLRVEDPDRYQFKEPICDKTDIITAMMGSSKERGIEGLVGLRSIGWAILVRTALHGLQHPEGFYKERVEGELGPTINPGDDIAQIPTLRAFWVPDTVDQPLEKMAKQTSHKT</sequence>
<reference evidence="3 4" key="1">
    <citation type="submission" date="2019-10" db="EMBL/GenBank/DDBJ databases">
        <authorList>
            <person name="Palmer J.M."/>
        </authorList>
    </citation>
    <scope>NUCLEOTIDE SEQUENCE [LARGE SCALE GENOMIC DNA]</scope>
    <source>
        <strain evidence="3 4">TWF718</strain>
    </source>
</reference>